<dbReference type="Proteomes" id="UP000241074">
    <property type="component" value="Chromosome"/>
</dbReference>
<dbReference type="EMBL" id="CP027860">
    <property type="protein sequence ID" value="AVP98690.1"/>
    <property type="molecule type" value="Genomic_DNA"/>
</dbReference>
<dbReference type="OrthoDB" id="6190564at2"/>
<dbReference type="InterPro" id="IPR006680">
    <property type="entry name" value="Amidohydro-rel"/>
</dbReference>
<dbReference type="InterPro" id="IPR051781">
    <property type="entry name" value="Metallo-dep_Hydrolase"/>
</dbReference>
<evidence type="ECO:0000313" key="3">
    <source>
        <dbReference type="EMBL" id="AVP98690.1"/>
    </source>
</evidence>
<protein>
    <recommendedName>
        <fullName evidence="2">Amidohydrolase-related domain-containing protein</fullName>
    </recommendedName>
</protein>
<accession>A0A2P1PV36</accession>
<dbReference type="InterPro" id="IPR032466">
    <property type="entry name" value="Metal_Hydrolase"/>
</dbReference>
<reference evidence="3 4" key="2">
    <citation type="submission" date="2018-03" db="EMBL/GenBank/DDBJ databases">
        <authorList>
            <person name="Keele B.F."/>
        </authorList>
    </citation>
    <scope>NUCLEOTIDE SEQUENCE [LARGE SCALE GENOMIC DNA]</scope>
    <source>
        <strain evidence="3 4">D13</strain>
    </source>
</reference>
<dbReference type="PANTHER" id="PTHR43135:SF3">
    <property type="entry name" value="ALPHA-D-RIBOSE 1-METHYLPHOSPHONATE 5-TRIPHOSPHATE DIPHOSPHATASE"/>
    <property type="match status" value="1"/>
</dbReference>
<gene>
    <name evidence="3" type="ORF">C7S18_16505</name>
</gene>
<keyword evidence="1" id="KW-0732">Signal</keyword>
<sequence length="672" mass="74618">MRPIAARFVLTTLVLAGLCAPVHAAERVERSTALIMGKPAGYQEARYADDGSVTVHYEYNDRGRGPKLDARYTLAPDGTPNQSEINGLAYFKTKVAETYRRDTKQTSWRNESEQEAHDGALPGFYVALDSVPEESILLARALIQAPDHHLTLLPVGDVRIRKLKEASLKVGGRKQQAVLWAFEGMDLSPSYLWLDHEHRFLAYYSSWQSLVREGFEDGLAQLGAWQDQVSSESITKRAQTLSHWLKQDLLVEHARVFDPVTGTVAEDQSLLIRDGRIVDVGKSGSLMVSDDAQRLDAKGQFAMPGLWDMHVHVGDNDGLLHLAGGVTTVRDLANDRDSLSARIKAYESGQDIGPRVIRAGFIDGRSPYSGPTKVFADNEDEARAALLQFKKDGVFEQVKVYSSLKPELVPLIAKLAHEQGMRLSGHVPDGMSPEQFVEAGADEIQHANFLMLNFLDRSKIDTRTPQRFSAVADQGNSVDLNSPAVANFINLLRQHGTVLDPTVMTFEDMFLDRPGRMGPTYDETLHRFPSTWQRSFRAGNGGLAVTKDTDLVHRRSYRKMLDLVGLMHRSGVTLVAGTDALVPFGLARELELYTHAGIPPKDALKIATWQSAQVMKRDRDYGRLAPGYVADLILIDGDPTHLITDLLRVRTVIRGDRWFDAKALHEAVGLKP</sequence>
<dbReference type="SUPFAM" id="SSF51556">
    <property type="entry name" value="Metallo-dependent hydrolases"/>
    <property type="match status" value="1"/>
</dbReference>
<feature type="domain" description="Amidohydrolase-related" evidence="2">
    <location>
        <begin position="302"/>
        <end position="653"/>
    </location>
</feature>
<feature type="signal peptide" evidence="1">
    <location>
        <begin position="1"/>
        <end position="24"/>
    </location>
</feature>
<reference evidence="3 4" key="1">
    <citation type="submission" date="2018-03" db="EMBL/GenBank/DDBJ databases">
        <title>Ahniella affigens gen. nov., sp. nov., a gammaproteobacterium isolated from sandy soil near a stream.</title>
        <authorList>
            <person name="Ko Y."/>
            <person name="Kim J.-H."/>
        </authorList>
    </citation>
    <scope>NUCLEOTIDE SEQUENCE [LARGE SCALE GENOMIC DNA]</scope>
    <source>
        <strain evidence="3 4">D13</strain>
    </source>
</reference>
<dbReference type="Gene3D" id="3.20.20.140">
    <property type="entry name" value="Metal-dependent hydrolases"/>
    <property type="match status" value="1"/>
</dbReference>
<dbReference type="KEGG" id="xba:C7S18_16505"/>
<proteinExistence type="predicted"/>
<feature type="chain" id="PRO_5015201251" description="Amidohydrolase-related domain-containing protein" evidence="1">
    <location>
        <begin position="25"/>
        <end position="672"/>
    </location>
</feature>
<dbReference type="Pfam" id="PF01979">
    <property type="entry name" value="Amidohydro_1"/>
    <property type="match status" value="1"/>
</dbReference>
<dbReference type="SUPFAM" id="SSF51338">
    <property type="entry name" value="Composite domain of metallo-dependent hydrolases"/>
    <property type="match status" value="1"/>
</dbReference>
<evidence type="ECO:0000256" key="1">
    <source>
        <dbReference type="SAM" id="SignalP"/>
    </source>
</evidence>
<name>A0A2P1PV36_9GAMM</name>
<dbReference type="PANTHER" id="PTHR43135">
    <property type="entry name" value="ALPHA-D-RIBOSE 1-METHYLPHOSPHONATE 5-TRIPHOSPHATE DIPHOSPHATASE"/>
    <property type="match status" value="1"/>
</dbReference>
<dbReference type="GO" id="GO:0016810">
    <property type="term" value="F:hydrolase activity, acting on carbon-nitrogen (but not peptide) bonds"/>
    <property type="evidence" value="ECO:0007669"/>
    <property type="project" value="InterPro"/>
</dbReference>
<dbReference type="RefSeq" id="WP_106892610.1">
    <property type="nucleotide sequence ID" value="NZ_CP027860.1"/>
</dbReference>
<keyword evidence="4" id="KW-1185">Reference proteome</keyword>
<dbReference type="InterPro" id="IPR011059">
    <property type="entry name" value="Metal-dep_hydrolase_composite"/>
</dbReference>
<evidence type="ECO:0000259" key="2">
    <source>
        <dbReference type="Pfam" id="PF01979"/>
    </source>
</evidence>
<dbReference type="AlphaFoldDB" id="A0A2P1PV36"/>
<organism evidence="3 4">
    <name type="scientific">Ahniella affigens</name>
    <dbReference type="NCBI Taxonomy" id="2021234"/>
    <lineage>
        <taxon>Bacteria</taxon>
        <taxon>Pseudomonadati</taxon>
        <taxon>Pseudomonadota</taxon>
        <taxon>Gammaproteobacteria</taxon>
        <taxon>Lysobacterales</taxon>
        <taxon>Rhodanobacteraceae</taxon>
        <taxon>Ahniella</taxon>
    </lineage>
</organism>
<dbReference type="Gene3D" id="2.30.40.10">
    <property type="entry name" value="Urease, subunit C, domain 1"/>
    <property type="match status" value="1"/>
</dbReference>
<evidence type="ECO:0000313" key="4">
    <source>
        <dbReference type="Proteomes" id="UP000241074"/>
    </source>
</evidence>